<sequence length="112" mass="13037">MVELACTSYWLSSARATQERCFNGSTILNVGFDLSTNRWVNVFDVCYDEKLYHTHFVRHRMNRANGGYQSGNPRPSWYQGAYYEEVNINNLYTVNKQRETIAIILNSQSRAD</sequence>
<protein>
    <recommendedName>
        <fullName evidence="1">DNA/RNA non-specific endonuclease/pyrophosphatase/phosphodiesterase domain-containing protein</fullName>
    </recommendedName>
</protein>
<dbReference type="InterPro" id="IPR044925">
    <property type="entry name" value="His-Me_finger_sf"/>
</dbReference>
<dbReference type="GO" id="GO:0046872">
    <property type="term" value="F:metal ion binding"/>
    <property type="evidence" value="ECO:0007669"/>
    <property type="project" value="InterPro"/>
</dbReference>
<dbReference type="SUPFAM" id="SSF54060">
    <property type="entry name" value="His-Me finger endonucleases"/>
    <property type="match status" value="1"/>
</dbReference>
<accession>A0A182TBC0</accession>
<proteinExistence type="predicted"/>
<keyword evidence="3" id="KW-1185">Reference proteome</keyword>
<feature type="domain" description="DNA/RNA non-specific endonuclease/pyrophosphatase/phosphodiesterase" evidence="1">
    <location>
        <begin position="23"/>
        <end position="97"/>
    </location>
</feature>
<dbReference type="VEuPathDB" id="VectorBase:AMAM023417"/>
<evidence type="ECO:0000259" key="1">
    <source>
        <dbReference type="Pfam" id="PF01223"/>
    </source>
</evidence>
<dbReference type="EnsemblMetazoa" id="AMAM023417-RA">
    <property type="protein sequence ID" value="AMAM023417-PA"/>
    <property type="gene ID" value="AMAM023417"/>
</dbReference>
<evidence type="ECO:0000313" key="3">
    <source>
        <dbReference type="Proteomes" id="UP000075901"/>
    </source>
</evidence>
<reference evidence="3" key="1">
    <citation type="submission" date="2013-09" db="EMBL/GenBank/DDBJ databases">
        <title>The Genome Sequence of Anopheles maculatus species B.</title>
        <authorList>
            <consortium name="The Broad Institute Genomics Platform"/>
            <person name="Neafsey D.E."/>
            <person name="Besansky N."/>
            <person name="Howell P."/>
            <person name="Walton C."/>
            <person name="Young S.K."/>
            <person name="Zeng Q."/>
            <person name="Gargeya S."/>
            <person name="Fitzgerald M."/>
            <person name="Haas B."/>
            <person name="Abouelleil A."/>
            <person name="Allen A.W."/>
            <person name="Alvarado L."/>
            <person name="Arachchi H.M."/>
            <person name="Berlin A.M."/>
            <person name="Chapman S.B."/>
            <person name="Gainer-Dewar J."/>
            <person name="Goldberg J."/>
            <person name="Griggs A."/>
            <person name="Gujja S."/>
            <person name="Hansen M."/>
            <person name="Howarth C."/>
            <person name="Imamovic A."/>
            <person name="Ireland A."/>
            <person name="Larimer J."/>
            <person name="McCowan C."/>
            <person name="Murphy C."/>
            <person name="Pearson M."/>
            <person name="Poon T.W."/>
            <person name="Priest M."/>
            <person name="Roberts A."/>
            <person name="Saif S."/>
            <person name="Shea T."/>
            <person name="Sisk P."/>
            <person name="Sykes S."/>
            <person name="Wortman J."/>
            <person name="Nusbaum C."/>
            <person name="Birren B."/>
        </authorList>
    </citation>
    <scope>NUCLEOTIDE SEQUENCE [LARGE SCALE GENOMIC DNA]</scope>
    <source>
        <strain evidence="3">maculatus3</strain>
    </source>
</reference>
<dbReference type="InterPro" id="IPR001604">
    <property type="entry name" value="Endo_G_ENPP1-like_dom"/>
</dbReference>
<dbReference type="GO" id="GO:0016787">
    <property type="term" value="F:hydrolase activity"/>
    <property type="evidence" value="ECO:0007669"/>
    <property type="project" value="InterPro"/>
</dbReference>
<reference evidence="2" key="2">
    <citation type="submission" date="2020-05" db="UniProtKB">
        <authorList>
            <consortium name="EnsemblMetazoa"/>
        </authorList>
    </citation>
    <scope>IDENTIFICATION</scope>
    <source>
        <strain evidence="2">maculatus3</strain>
    </source>
</reference>
<evidence type="ECO:0000313" key="2">
    <source>
        <dbReference type="EnsemblMetazoa" id="AMAM023417-PA"/>
    </source>
</evidence>
<dbReference type="AlphaFoldDB" id="A0A182TBC0"/>
<dbReference type="Pfam" id="PF01223">
    <property type="entry name" value="Endonuclease_NS"/>
    <property type="match status" value="1"/>
</dbReference>
<organism evidence="2 3">
    <name type="scientific">Anopheles maculatus</name>
    <dbReference type="NCBI Taxonomy" id="74869"/>
    <lineage>
        <taxon>Eukaryota</taxon>
        <taxon>Metazoa</taxon>
        <taxon>Ecdysozoa</taxon>
        <taxon>Arthropoda</taxon>
        <taxon>Hexapoda</taxon>
        <taxon>Insecta</taxon>
        <taxon>Pterygota</taxon>
        <taxon>Neoptera</taxon>
        <taxon>Endopterygota</taxon>
        <taxon>Diptera</taxon>
        <taxon>Nematocera</taxon>
        <taxon>Culicoidea</taxon>
        <taxon>Culicidae</taxon>
        <taxon>Anophelinae</taxon>
        <taxon>Anopheles</taxon>
        <taxon>Anopheles maculatus group</taxon>
    </lineage>
</organism>
<name>A0A182TBC0_9DIPT</name>
<dbReference type="GO" id="GO:0003676">
    <property type="term" value="F:nucleic acid binding"/>
    <property type="evidence" value="ECO:0007669"/>
    <property type="project" value="InterPro"/>
</dbReference>
<dbReference type="Proteomes" id="UP000075901">
    <property type="component" value="Unassembled WGS sequence"/>
</dbReference>